<accession>A0A9W8I308</accession>
<gene>
    <name evidence="3" type="ORF">IWW36_005534</name>
</gene>
<keyword evidence="4" id="KW-1185">Reference proteome</keyword>
<dbReference type="InterPro" id="IPR040976">
    <property type="entry name" value="Pkinase_fungal"/>
</dbReference>
<dbReference type="Pfam" id="PF17667">
    <property type="entry name" value="Pkinase_fungal"/>
    <property type="match status" value="1"/>
</dbReference>
<dbReference type="Proteomes" id="UP001139887">
    <property type="component" value="Unassembled WGS sequence"/>
</dbReference>
<feature type="domain" description="Fungal-type protein kinase" evidence="2">
    <location>
        <begin position="223"/>
        <end position="401"/>
    </location>
</feature>
<protein>
    <recommendedName>
        <fullName evidence="2">Fungal-type protein kinase domain-containing protein</fullName>
    </recommendedName>
</protein>
<evidence type="ECO:0000313" key="4">
    <source>
        <dbReference type="Proteomes" id="UP001139887"/>
    </source>
</evidence>
<dbReference type="OrthoDB" id="5584477at2759"/>
<evidence type="ECO:0000313" key="3">
    <source>
        <dbReference type="EMBL" id="KAJ2843527.1"/>
    </source>
</evidence>
<proteinExistence type="predicted"/>
<evidence type="ECO:0000259" key="2">
    <source>
        <dbReference type="Pfam" id="PF17667"/>
    </source>
</evidence>
<dbReference type="PANTHER" id="PTHR38248:SF2">
    <property type="entry name" value="FUNK1 11"/>
    <property type="match status" value="1"/>
</dbReference>
<dbReference type="PANTHER" id="PTHR38248">
    <property type="entry name" value="FUNK1 6"/>
    <property type="match status" value="1"/>
</dbReference>
<reference evidence="3" key="1">
    <citation type="submission" date="2022-07" db="EMBL/GenBank/DDBJ databases">
        <title>Phylogenomic reconstructions and comparative analyses of Kickxellomycotina fungi.</title>
        <authorList>
            <person name="Reynolds N.K."/>
            <person name="Stajich J.E."/>
            <person name="Barry K."/>
            <person name="Grigoriev I.V."/>
            <person name="Crous P."/>
            <person name="Smith M.E."/>
        </authorList>
    </citation>
    <scope>NUCLEOTIDE SEQUENCE</scope>
    <source>
        <strain evidence="3">NRRL 1566</strain>
    </source>
</reference>
<feature type="non-terminal residue" evidence="3">
    <location>
        <position position="404"/>
    </location>
</feature>
<organism evidence="3 4">
    <name type="scientific">Coemansia brasiliensis</name>
    <dbReference type="NCBI Taxonomy" id="2650707"/>
    <lineage>
        <taxon>Eukaryota</taxon>
        <taxon>Fungi</taxon>
        <taxon>Fungi incertae sedis</taxon>
        <taxon>Zoopagomycota</taxon>
        <taxon>Kickxellomycotina</taxon>
        <taxon>Kickxellomycetes</taxon>
        <taxon>Kickxellales</taxon>
        <taxon>Kickxellaceae</taxon>
        <taxon>Coemansia</taxon>
    </lineage>
</organism>
<dbReference type="EMBL" id="JANBUW010001382">
    <property type="protein sequence ID" value="KAJ2843527.1"/>
    <property type="molecule type" value="Genomic_DNA"/>
</dbReference>
<dbReference type="AlphaFoldDB" id="A0A9W8I308"/>
<name>A0A9W8I308_9FUNG</name>
<sequence length="404" mass="44862">MTTPMKASIGHQRSLGSMPSSKGESRARERHEATELRLEYLKDNIRDVIDIAEPGNESIRQQAQHHAEAVSLLLSRLLPKDAESEAHAIINKSLGDQDEHAMTSVLVEKAAGFRQWIHHMDEAGGSSRASTALERIMYPSIMALFEFVTGCIWRLSAGAGAGADNAQPLRRILPFRNADRNPKYSEDRSRIDLGLTCEALDGNDMFQRDDASDDIEMPMRLDKPSYRRLFAIVEAKGGATSKDQAAAFDQLIQYSKNAYAVQHNRRFVWGITVCGAVAKVCAFGPNFMLASTAMDLTSEGGRSELIRLIACWSFCELDKLGYDPSVRFSREHGCIEIDVALAGNGDMESMQTFYSRDVITVAERMFGRHTRCFIAHKDPESAAKRASDPENGIIIKDAWPEATE</sequence>
<comment type="caution">
    <text evidence="3">The sequence shown here is derived from an EMBL/GenBank/DDBJ whole genome shotgun (WGS) entry which is preliminary data.</text>
</comment>
<evidence type="ECO:0000256" key="1">
    <source>
        <dbReference type="SAM" id="MobiDB-lite"/>
    </source>
</evidence>
<feature type="region of interest" description="Disordered" evidence="1">
    <location>
        <begin position="1"/>
        <end position="31"/>
    </location>
</feature>